<dbReference type="EMBL" id="SJPS01000002">
    <property type="protein sequence ID" value="TWU28179.1"/>
    <property type="molecule type" value="Genomic_DNA"/>
</dbReference>
<dbReference type="Pfam" id="PF05050">
    <property type="entry name" value="Methyltransf_21"/>
    <property type="match status" value="1"/>
</dbReference>
<evidence type="ECO:0000313" key="2">
    <source>
        <dbReference type="EMBL" id="TWU28179.1"/>
    </source>
</evidence>
<sequence length="261" mass="29860">MNDIPDLLTATQKLCYRILPMKLYAAIKARRNLRRYEPELSILPLLVDPNRTSVDAGANRGSYTYFLSRLSQHVYAYEPNPAMRWILKRVAAENVTVSKAALSDESGIAEFAVPKSKTFFRNNAGSLEVDQLAEASPDLVRFQVPTARLDDLGVSNVGFMKIDVEGHERKVLLGAQRVIERDHPVLLIEMMDSLTQGELRESVEFVERRGYRSFLIVDKRIIDYRLAVRMNHLTEVWDRHNPHVRSNNILFLPIERQKAAA</sequence>
<dbReference type="PANTHER" id="PTHR34203">
    <property type="entry name" value="METHYLTRANSFERASE, FKBM FAMILY PROTEIN"/>
    <property type="match status" value="1"/>
</dbReference>
<dbReference type="OrthoDB" id="276857at2"/>
<dbReference type="RefSeq" id="WP_146449374.1">
    <property type="nucleotide sequence ID" value="NZ_SJPS01000002.1"/>
</dbReference>
<reference evidence="2 3" key="1">
    <citation type="submission" date="2019-02" db="EMBL/GenBank/DDBJ databases">
        <title>Deep-cultivation of Planctomycetes and their phenomic and genomic characterization uncovers novel biology.</title>
        <authorList>
            <person name="Wiegand S."/>
            <person name="Jogler M."/>
            <person name="Boedeker C."/>
            <person name="Pinto D."/>
            <person name="Vollmers J."/>
            <person name="Rivas-Marin E."/>
            <person name="Kohn T."/>
            <person name="Peeters S.H."/>
            <person name="Heuer A."/>
            <person name="Rast P."/>
            <person name="Oberbeckmann S."/>
            <person name="Bunk B."/>
            <person name="Jeske O."/>
            <person name="Meyerdierks A."/>
            <person name="Storesund J.E."/>
            <person name="Kallscheuer N."/>
            <person name="Luecker S."/>
            <person name="Lage O.M."/>
            <person name="Pohl T."/>
            <person name="Merkel B.J."/>
            <person name="Hornburger P."/>
            <person name="Mueller R.-W."/>
            <person name="Bruemmer F."/>
            <person name="Labrenz M."/>
            <person name="Spormann A.M."/>
            <person name="Op Den Camp H."/>
            <person name="Overmann J."/>
            <person name="Amann R."/>
            <person name="Jetten M.S.M."/>
            <person name="Mascher T."/>
            <person name="Medema M.H."/>
            <person name="Devos D.P."/>
            <person name="Kaster A.-K."/>
            <person name="Ovreas L."/>
            <person name="Rohde M."/>
            <person name="Galperin M.Y."/>
            <person name="Jogler C."/>
        </authorList>
    </citation>
    <scope>NUCLEOTIDE SEQUENCE [LARGE SCALE GENOMIC DNA]</scope>
    <source>
        <strain evidence="2 3">Pla144</strain>
    </source>
</reference>
<dbReference type="InterPro" id="IPR029063">
    <property type="entry name" value="SAM-dependent_MTases_sf"/>
</dbReference>
<dbReference type="InterPro" id="IPR006342">
    <property type="entry name" value="FkbM_mtfrase"/>
</dbReference>
<dbReference type="Proteomes" id="UP000318437">
    <property type="component" value="Unassembled WGS sequence"/>
</dbReference>
<keyword evidence="3" id="KW-1185">Reference proteome</keyword>
<dbReference type="AlphaFoldDB" id="A0A5C6CZT4"/>
<evidence type="ECO:0000259" key="1">
    <source>
        <dbReference type="Pfam" id="PF05050"/>
    </source>
</evidence>
<accession>A0A5C6CZT4</accession>
<dbReference type="NCBIfam" id="TIGR01444">
    <property type="entry name" value="fkbM_fam"/>
    <property type="match status" value="1"/>
</dbReference>
<protein>
    <recommendedName>
        <fullName evidence="1">Methyltransferase FkbM domain-containing protein</fullName>
    </recommendedName>
</protein>
<dbReference type="SUPFAM" id="SSF53335">
    <property type="entry name" value="S-adenosyl-L-methionine-dependent methyltransferases"/>
    <property type="match status" value="1"/>
</dbReference>
<dbReference type="Gene3D" id="3.40.50.150">
    <property type="entry name" value="Vaccinia Virus protein VP39"/>
    <property type="match status" value="1"/>
</dbReference>
<name>A0A5C6CZT4_9BACT</name>
<dbReference type="InterPro" id="IPR052514">
    <property type="entry name" value="SAM-dependent_MTase"/>
</dbReference>
<evidence type="ECO:0000313" key="3">
    <source>
        <dbReference type="Proteomes" id="UP000318437"/>
    </source>
</evidence>
<dbReference type="PANTHER" id="PTHR34203:SF15">
    <property type="entry name" value="SLL1173 PROTEIN"/>
    <property type="match status" value="1"/>
</dbReference>
<comment type="caution">
    <text evidence="2">The sequence shown here is derived from an EMBL/GenBank/DDBJ whole genome shotgun (WGS) entry which is preliminary data.</text>
</comment>
<organism evidence="2 3">
    <name type="scientific">Bythopirellula polymerisocia</name>
    <dbReference type="NCBI Taxonomy" id="2528003"/>
    <lineage>
        <taxon>Bacteria</taxon>
        <taxon>Pseudomonadati</taxon>
        <taxon>Planctomycetota</taxon>
        <taxon>Planctomycetia</taxon>
        <taxon>Pirellulales</taxon>
        <taxon>Lacipirellulaceae</taxon>
        <taxon>Bythopirellula</taxon>
    </lineage>
</organism>
<gene>
    <name evidence="2" type="ORF">Pla144_14660</name>
</gene>
<feature type="domain" description="Methyltransferase FkbM" evidence="1">
    <location>
        <begin position="55"/>
        <end position="212"/>
    </location>
</feature>
<proteinExistence type="predicted"/>